<feature type="repeat" description="PPR" evidence="2">
    <location>
        <begin position="371"/>
        <end position="405"/>
    </location>
</feature>
<dbReference type="InterPro" id="IPR002885">
    <property type="entry name" value="PPR_rpt"/>
</dbReference>
<dbReference type="Proteomes" id="UP000017836">
    <property type="component" value="Unassembled WGS sequence"/>
</dbReference>
<feature type="region of interest" description="Disordered" evidence="3">
    <location>
        <begin position="547"/>
        <end position="648"/>
    </location>
</feature>
<evidence type="ECO:0000313" key="4">
    <source>
        <dbReference type="EMBL" id="ERN14103.1"/>
    </source>
</evidence>
<dbReference type="OrthoDB" id="185373at2759"/>
<dbReference type="PANTHER" id="PTHR47937:SF5">
    <property type="entry name" value="PENTATRICOPEPTIDE REPEAT-CONTAINING PROTEIN"/>
    <property type="match status" value="1"/>
</dbReference>
<evidence type="ECO:0000313" key="5">
    <source>
        <dbReference type="Proteomes" id="UP000017836"/>
    </source>
</evidence>
<dbReference type="PROSITE" id="PS51375">
    <property type="entry name" value="PPR"/>
    <property type="match status" value="8"/>
</dbReference>
<name>W1Q055_AMBTC</name>
<dbReference type="OMA" id="RQSKYSD"/>
<evidence type="ECO:0008006" key="6">
    <source>
        <dbReference type="Google" id="ProtNLM"/>
    </source>
</evidence>
<dbReference type="Gene3D" id="1.25.40.10">
    <property type="entry name" value="Tetratricopeptide repeat domain"/>
    <property type="match status" value="4"/>
</dbReference>
<feature type="repeat" description="PPR" evidence="2">
    <location>
        <begin position="406"/>
        <end position="440"/>
    </location>
</feature>
<dbReference type="InterPro" id="IPR052308">
    <property type="entry name" value="PPR_domain-containing"/>
</dbReference>
<feature type="repeat" description="PPR" evidence="2">
    <location>
        <begin position="441"/>
        <end position="475"/>
    </location>
</feature>
<dbReference type="AlphaFoldDB" id="W1Q055"/>
<dbReference type="GO" id="GO:0009960">
    <property type="term" value="P:endosperm development"/>
    <property type="evidence" value="ECO:0007669"/>
    <property type="project" value="EnsemblPlants"/>
</dbReference>
<dbReference type="Pfam" id="PF01535">
    <property type="entry name" value="PPR"/>
    <property type="match status" value="4"/>
</dbReference>
<feature type="repeat" description="PPR" evidence="2">
    <location>
        <begin position="226"/>
        <end position="256"/>
    </location>
</feature>
<sequence>MSLSKYFSLLPQSPVSHRHHLLFLRFLSFSSPEDAAAERRRRKRRLRIEPPLSSSNRSGPRPPISPNANPNAPKLPETTSALTGNRLNLHNKVLSLLRERQFTEAALSVRHHIYSNCRPTIFTCNSVLFSLLNHRLYPDFLSLHRFFTQASIAPNLVTFNLLLQAYCDIRKPETALETYRTMLNSSPFSPSPTTYRILTKGLVDTDRLSRALELLPEMREKGIGADSIVYNNLMLGCVKAGELEKAIEIFGELKQNLKVYDGIVHGTLMKGYFSKGMDKEAMECYESLFNLGFKMNAISYNSVLDALAKNAKFDEAEGLFDRMLNEHDPPRRVTVNLGSFNVMVDGFCSQGKFQEAIDVFRKMSEKMCSPDTLSYNNLIEQLCNNGLLREAEALYNEMAEKSVNPDEFTYVLLVDACFREKKENEAAGYFEKMVETGLKPNVVAYNKVIGGLVNASKIDEATKFFEQMREKELKPDTKTYDFVLRGLCEQSRFDEVLKIVGDVLKNDEVLDTETKEFVFDSLRKVERDGELQNLFDEREREKAEALAKEAEEASKSEEAAKAASEGATIGDGEAKADDAQAVQALSEGEALAVHSEAAYEDMESSSKGPKGDVTSVEGDMVEAKEVGAFAEEGEEGKDSANIEQVGTS</sequence>
<evidence type="ECO:0000256" key="3">
    <source>
        <dbReference type="SAM" id="MobiDB-lite"/>
    </source>
</evidence>
<dbReference type="EMBL" id="KI392560">
    <property type="protein sequence ID" value="ERN14103.1"/>
    <property type="molecule type" value="Genomic_DNA"/>
</dbReference>
<gene>
    <name evidence="4" type="ORF">AMTR_s00021p00236970</name>
</gene>
<accession>W1Q055</accession>
<dbReference type="eggNOG" id="KOG4197">
    <property type="taxonomic scope" value="Eukaryota"/>
</dbReference>
<dbReference type="KEGG" id="atr:18442355"/>
<keyword evidence="1" id="KW-0677">Repeat</keyword>
<dbReference type="Gramene" id="ERN14103">
    <property type="protein sequence ID" value="ERN14103"/>
    <property type="gene ID" value="AMTR_s00021p00236970"/>
</dbReference>
<feature type="repeat" description="PPR" evidence="2">
    <location>
        <begin position="296"/>
        <end position="330"/>
    </location>
</feature>
<dbReference type="GO" id="GO:0005739">
    <property type="term" value="C:mitochondrion"/>
    <property type="evidence" value="ECO:0000318"/>
    <property type="project" value="GO_Central"/>
</dbReference>
<evidence type="ECO:0000256" key="2">
    <source>
        <dbReference type="PROSITE-ProRule" id="PRU00708"/>
    </source>
</evidence>
<reference evidence="5" key="1">
    <citation type="journal article" date="2013" name="Science">
        <title>The Amborella genome and the evolution of flowering plants.</title>
        <authorList>
            <consortium name="Amborella Genome Project"/>
        </authorList>
    </citation>
    <scope>NUCLEOTIDE SEQUENCE [LARGE SCALE GENOMIC DNA]</scope>
</reference>
<organism evidence="4 5">
    <name type="scientific">Amborella trichopoda</name>
    <dbReference type="NCBI Taxonomy" id="13333"/>
    <lineage>
        <taxon>Eukaryota</taxon>
        <taxon>Viridiplantae</taxon>
        <taxon>Streptophyta</taxon>
        <taxon>Embryophyta</taxon>
        <taxon>Tracheophyta</taxon>
        <taxon>Spermatophyta</taxon>
        <taxon>Magnoliopsida</taxon>
        <taxon>Amborellales</taxon>
        <taxon>Amborellaceae</taxon>
        <taxon>Amborella</taxon>
    </lineage>
</organism>
<dbReference type="NCBIfam" id="TIGR00756">
    <property type="entry name" value="PPR"/>
    <property type="match status" value="6"/>
</dbReference>
<feature type="repeat" description="PPR" evidence="2">
    <location>
        <begin position="191"/>
        <end position="225"/>
    </location>
</feature>
<dbReference type="HOGENOM" id="CLU_012783_0_1_1"/>
<dbReference type="GO" id="GO:0009507">
    <property type="term" value="C:chloroplast"/>
    <property type="evidence" value="ECO:0007669"/>
    <property type="project" value="EnsemblPlants"/>
</dbReference>
<dbReference type="Pfam" id="PF13041">
    <property type="entry name" value="PPR_2"/>
    <property type="match status" value="3"/>
</dbReference>
<proteinExistence type="predicted"/>
<evidence type="ECO:0000256" key="1">
    <source>
        <dbReference type="ARBA" id="ARBA00022737"/>
    </source>
</evidence>
<feature type="compositionally biased region" description="Basic and acidic residues" evidence="3">
    <location>
        <begin position="547"/>
        <end position="560"/>
    </location>
</feature>
<keyword evidence="5" id="KW-1185">Reference proteome</keyword>
<dbReference type="InterPro" id="IPR011990">
    <property type="entry name" value="TPR-like_helical_dom_sf"/>
</dbReference>
<feature type="repeat" description="PPR" evidence="2">
    <location>
        <begin position="336"/>
        <end position="370"/>
    </location>
</feature>
<dbReference type="SUPFAM" id="SSF48452">
    <property type="entry name" value="TPR-like"/>
    <property type="match status" value="1"/>
</dbReference>
<feature type="region of interest" description="Disordered" evidence="3">
    <location>
        <begin position="38"/>
        <end position="82"/>
    </location>
</feature>
<protein>
    <recommendedName>
        <fullName evidence="6">Pentacotripeptide-repeat region of PRORP domain-containing protein</fullName>
    </recommendedName>
</protein>
<feature type="repeat" description="PPR" evidence="2">
    <location>
        <begin position="155"/>
        <end position="185"/>
    </location>
</feature>
<dbReference type="GO" id="GO:0003729">
    <property type="term" value="F:mRNA binding"/>
    <property type="evidence" value="ECO:0000318"/>
    <property type="project" value="GO_Central"/>
</dbReference>
<dbReference type="GO" id="GO:0009793">
    <property type="term" value="P:embryo development ending in seed dormancy"/>
    <property type="evidence" value="ECO:0007669"/>
    <property type="project" value="EnsemblPlants"/>
</dbReference>
<dbReference type="PANTHER" id="PTHR47937">
    <property type="entry name" value="PLASTID TRANSCRIPTIONALLY ACTIVE CHROMOSOME 2-LIKE PROTEIN"/>
    <property type="match status" value="1"/>
</dbReference>